<comment type="caution">
    <text evidence="1">The sequence shown here is derived from an EMBL/GenBank/DDBJ whole genome shotgun (WGS) entry which is preliminary data.</text>
</comment>
<gene>
    <name evidence="1" type="ORF">PMEA_00024726</name>
</gene>
<dbReference type="AlphaFoldDB" id="A0AAU9XL40"/>
<dbReference type="InterPro" id="IPR027417">
    <property type="entry name" value="P-loop_NTPase"/>
</dbReference>
<dbReference type="EMBL" id="CALNXJ010000047">
    <property type="protein sequence ID" value="CAH3150108.1"/>
    <property type="molecule type" value="Genomic_DNA"/>
</dbReference>
<dbReference type="Gene3D" id="3.40.50.300">
    <property type="entry name" value="P-loop containing nucleotide triphosphate hydrolases"/>
    <property type="match status" value="1"/>
</dbReference>
<evidence type="ECO:0000313" key="2">
    <source>
        <dbReference type="Proteomes" id="UP001159428"/>
    </source>
</evidence>
<accession>A0AAU9XL40</accession>
<protein>
    <submittedName>
        <fullName evidence="1">Uncharacterized protein</fullName>
    </submittedName>
</protein>
<keyword evidence="2" id="KW-1185">Reference proteome</keyword>
<dbReference type="Proteomes" id="UP001159428">
    <property type="component" value="Unassembled WGS sequence"/>
</dbReference>
<reference evidence="1 2" key="1">
    <citation type="submission" date="2022-05" db="EMBL/GenBank/DDBJ databases">
        <authorList>
            <consortium name="Genoscope - CEA"/>
            <person name="William W."/>
        </authorList>
    </citation>
    <scope>NUCLEOTIDE SEQUENCE [LARGE SCALE GENOMIC DNA]</scope>
</reference>
<proteinExistence type="predicted"/>
<evidence type="ECO:0000313" key="1">
    <source>
        <dbReference type="EMBL" id="CAH3150108.1"/>
    </source>
</evidence>
<sequence length="195" mass="22720">MAASAYSTALQTSIIGQTEFQPKLLASQTISNAKTDEIFTYILIQHGRKALMRDDETYYSRSKELEYYKKVSGTPVKRRREIFLGMIDDQENAKSILVIRKAGIGKYLFCQKVIRDWANNELLQVRENSEIPDFKFVYLLSFRRLNFLENNCVALREISNFSSVLDDKCNIDYSTFDNFSLVQPMRLFEPFQQGF</sequence>
<organism evidence="1 2">
    <name type="scientific">Pocillopora meandrina</name>
    <dbReference type="NCBI Taxonomy" id="46732"/>
    <lineage>
        <taxon>Eukaryota</taxon>
        <taxon>Metazoa</taxon>
        <taxon>Cnidaria</taxon>
        <taxon>Anthozoa</taxon>
        <taxon>Hexacorallia</taxon>
        <taxon>Scleractinia</taxon>
        <taxon>Astrocoeniina</taxon>
        <taxon>Pocilloporidae</taxon>
        <taxon>Pocillopora</taxon>
    </lineage>
</organism>
<name>A0AAU9XL40_9CNID</name>